<accession>X1C2F1</accession>
<dbReference type="EMBL" id="BART01016898">
    <property type="protein sequence ID" value="GAG87522.1"/>
    <property type="molecule type" value="Genomic_DNA"/>
</dbReference>
<feature type="compositionally biased region" description="Basic and acidic residues" evidence="1">
    <location>
        <begin position="1"/>
        <end position="11"/>
    </location>
</feature>
<feature type="region of interest" description="Disordered" evidence="1">
    <location>
        <begin position="1"/>
        <end position="43"/>
    </location>
</feature>
<name>X1C2F1_9ZZZZ</name>
<evidence type="ECO:0000313" key="2">
    <source>
        <dbReference type="EMBL" id="GAG87522.1"/>
    </source>
</evidence>
<feature type="compositionally biased region" description="Basic and acidic residues" evidence="1">
    <location>
        <begin position="34"/>
        <end position="43"/>
    </location>
</feature>
<sequence>MKRKNNYDKRQSVILVPTYKRPEDTAIEDGDSADIQKGDEAGL</sequence>
<comment type="caution">
    <text evidence="2">The sequence shown here is derived from an EMBL/GenBank/DDBJ whole genome shotgun (WGS) entry which is preliminary data.</text>
</comment>
<organism evidence="2">
    <name type="scientific">marine sediment metagenome</name>
    <dbReference type="NCBI Taxonomy" id="412755"/>
    <lineage>
        <taxon>unclassified sequences</taxon>
        <taxon>metagenomes</taxon>
        <taxon>ecological metagenomes</taxon>
    </lineage>
</organism>
<gene>
    <name evidence="2" type="ORF">S01H4_32348</name>
</gene>
<protein>
    <submittedName>
        <fullName evidence="2">Uncharacterized protein</fullName>
    </submittedName>
</protein>
<evidence type="ECO:0000256" key="1">
    <source>
        <dbReference type="SAM" id="MobiDB-lite"/>
    </source>
</evidence>
<dbReference type="AlphaFoldDB" id="X1C2F1"/>
<reference evidence="2" key="1">
    <citation type="journal article" date="2014" name="Front. Microbiol.">
        <title>High frequency of phylogenetically diverse reductive dehalogenase-homologous genes in deep subseafloor sedimentary metagenomes.</title>
        <authorList>
            <person name="Kawai M."/>
            <person name="Futagami T."/>
            <person name="Toyoda A."/>
            <person name="Takaki Y."/>
            <person name="Nishi S."/>
            <person name="Hori S."/>
            <person name="Arai W."/>
            <person name="Tsubouchi T."/>
            <person name="Morono Y."/>
            <person name="Uchiyama I."/>
            <person name="Ito T."/>
            <person name="Fujiyama A."/>
            <person name="Inagaki F."/>
            <person name="Takami H."/>
        </authorList>
    </citation>
    <scope>NUCLEOTIDE SEQUENCE</scope>
    <source>
        <strain evidence="2">Expedition CK06-06</strain>
    </source>
</reference>
<proteinExistence type="predicted"/>